<dbReference type="GO" id="GO:0005634">
    <property type="term" value="C:nucleus"/>
    <property type="evidence" value="ECO:0007669"/>
    <property type="project" value="UniProtKB-SubCell"/>
</dbReference>
<dbReference type="SUPFAM" id="SSF46785">
    <property type="entry name" value="Winged helix' DNA-binding domain"/>
    <property type="match status" value="1"/>
</dbReference>
<evidence type="ECO:0000256" key="9">
    <source>
        <dbReference type="ARBA" id="ARBA00077088"/>
    </source>
</evidence>
<organism evidence="12 13">
    <name type="scientific">Actinia tenebrosa</name>
    <name type="common">Australian red waratah sea anemone</name>
    <dbReference type="NCBI Taxonomy" id="6105"/>
    <lineage>
        <taxon>Eukaryota</taxon>
        <taxon>Metazoa</taxon>
        <taxon>Cnidaria</taxon>
        <taxon>Anthozoa</taxon>
        <taxon>Hexacorallia</taxon>
        <taxon>Actiniaria</taxon>
        <taxon>Actiniidae</taxon>
        <taxon>Actinia</taxon>
    </lineage>
</organism>
<dbReference type="InterPro" id="IPR003150">
    <property type="entry name" value="DNA-bd_RFX"/>
</dbReference>
<dbReference type="Gene3D" id="1.10.10.10">
    <property type="entry name" value="Winged helix-like DNA-binding domain superfamily/Winged helix DNA-binding domain"/>
    <property type="match status" value="1"/>
</dbReference>
<dbReference type="AlphaFoldDB" id="A0A6P8HFW6"/>
<evidence type="ECO:0000259" key="11">
    <source>
        <dbReference type="PROSITE" id="PS51526"/>
    </source>
</evidence>
<proteinExistence type="predicted"/>
<dbReference type="KEGG" id="aten:116291657"/>
<dbReference type="InterPro" id="IPR036390">
    <property type="entry name" value="WH_DNA-bd_sf"/>
</dbReference>
<evidence type="ECO:0000256" key="4">
    <source>
        <dbReference type="ARBA" id="ARBA00023015"/>
    </source>
</evidence>
<dbReference type="PANTHER" id="PTHR12619:SF5">
    <property type="entry name" value="TRANSCRIPTION FACTOR RFX4"/>
    <property type="match status" value="1"/>
</dbReference>
<gene>
    <name evidence="13" type="primary">LOC116291657</name>
</gene>
<keyword evidence="5" id="KW-0238">DNA-binding</keyword>
<dbReference type="FunCoup" id="A0A6P8HFW6">
    <property type="interactions" value="46"/>
</dbReference>
<evidence type="ECO:0000256" key="2">
    <source>
        <dbReference type="ARBA" id="ARBA00022473"/>
    </source>
</evidence>
<dbReference type="Pfam" id="PF02257">
    <property type="entry name" value="RFX_DNA_binding"/>
    <property type="match status" value="1"/>
</dbReference>
<accession>A0A6P8HFW6</accession>
<dbReference type="Pfam" id="PF25340">
    <property type="entry name" value="BCD_RFX"/>
    <property type="match status" value="1"/>
</dbReference>
<dbReference type="InParanoid" id="A0A6P8HFW6"/>
<evidence type="ECO:0000256" key="10">
    <source>
        <dbReference type="SAM" id="MobiDB-lite"/>
    </source>
</evidence>
<dbReference type="GO" id="GO:0030154">
    <property type="term" value="P:cell differentiation"/>
    <property type="evidence" value="ECO:0007669"/>
    <property type="project" value="UniProtKB-KW"/>
</dbReference>
<reference evidence="13" key="1">
    <citation type="submission" date="2025-08" db="UniProtKB">
        <authorList>
            <consortium name="RefSeq"/>
        </authorList>
    </citation>
    <scope>IDENTIFICATION</scope>
    <source>
        <tissue evidence="13">Tentacle</tissue>
    </source>
</reference>
<keyword evidence="12" id="KW-1185">Reference proteome</keyword>
<dbReference type="OrthoDB" id="10056949at2759"/>
<evidence type="ECO:0000313" key="13">
    <source>
        <dbReference type="RefSeq" id="XP_031554706.1"/>
    </source>
</evidence>
<feature type="domain" description="RFX-type winged-helix" evidence="11">
    <location>
        <begin position="60"/>
        <end position="135"/>
    </location>
</feature>
<comment type="subcellular location">
    <subcellularLocation>
        <location evidence="1">Nucleus</location>
    </subcellularLocation>
</comment>
<evidence type="ECO:0000256" key="7">
    <source>
        <dbReference type="ARBA" id="ARBA00023242"/>
    </source>
</evidence>
<dbReference type="Proteomes" id="UP000515163">
    <property type="component" value="Unplaced"/>
</dbReference>
<dbReference type="FunFam" id="1.10.10.10:FF:000211">
    <property type="entry name" value="Regulatory factor X, 6"/>
    <property type="match status" value="1"/>
</dbReference>
<sequence>MRSEACTKAWHPAKLKGGMFIFSLQFGKKRHEIEGLLNGQHMYQTSGSYMSHSKLQSPLTIQWLNENYEVADGVSLPRSALYSHYLDFCEKNNLTPVNAASFGKIIRNTFPNLKTRRLGTRGQSKYHYYGITIKATSPYHDTVCNAARQSSTGFSQTYSKAEADERTTSHTITKTTHGSNSSLMVAPGGTLLPNFPDVTVLKLPVDVSREKVKTFLIMYRAHCQRILDTILRANFGEVQNFLIHFWQGMPSHMLEVLGCSDVVNLIGICDTILYKAISGVLIPGTLQPLPASLTQAIRHFAKQLGQWLEESLAHLPQPLQQKKIKVAKSFAHSLRRQTSLTHLAQAARTVLHSSDPVIQMLADWGQIDFEGIARQAMWTFSQDSEEDYVMIKEIHAEFTQLLDQQATIDQYADWASSLVDRFVTKKVSKEGQTFQKCAQDFLLKWSFFSIRIVRELTLHSAHSFGSFHLLHMLLEDYILYTVENQSNQEDGSVMPFKSSVPDVPLFDGEETMDIDREPCVKYTKSRRVSSSSTNGMLSPRDIPRVSISVPTLRSPVYRDVSPHPMGSPTNNVNKMTTSDQGHFVYPPTPEVSPRYPYGSSQNSNNQLSPISQSVNSYNQMHSSSVGSESNIIANNYEIPRGYTGIDRYSSHDAGSFLSPRSKSTMGNSGYGISTSSSNMPYEYHRSFSPMVMDHVKHYSQYPLPERNYPSGYMFSPSVMTASNSVYPLQSSSSSTNERYYPDVLEEFVDMQAAMHHGLPSRPVRGDYSYSPAILTN</sequence>
<keyword evidence="3" id="KW-0221">Differentiation</keyword>
<protein>
    <recommendedName>
        <fullName evidence="8">DNA-binding protein RFX6</fullName>
    </recommendedName>
    <alternativeName>
        <fullName evidence="9">Regulatory factor X 6</fullName>
    </alternativeName>
</protein>
<dbReference type="GO" id="GO:0000978">
    <property type="term" value="F:RNA polymerase II cis-regulatory region sequence-specific DNA binding"/>
    <property type="evidence" value="ECO:0007669"/>
    <property type="project" value="TreeGrafter"/>
</dbReference>
<dbReference type="InterPro" id="IPR057321">
    <property type="entry name" value="RFX1-4/6/8-like_BCD"/>
</dbReference>
<dbReference type="GeneID" id="116291657"/>
<dbReference type="RefSeq" id="XP_031554706.1">
    <property type="nucleotide sequence ID" value="XM_031698846.1"/>
</dbReference>
<name>A0A6P8HFW6_ACTTE</name>
<dbReference type="GO" id="GO:0000981">
    <property type="term" value="F:DNA-binding transcription factor activity, RNA polymerase II-specific"/>
    <property type="evidence" value="ECO:0007669"/>
    <property type="project" value="TreeGrafter"/>
</dbReference>
<evidence type="ECO:0000256" key="6">
    <source>
        <dbReference type="ARBA" id="ARBA00023163"/>
    </source>
</evidence>
<evidence type="ECO:0000256" key="5">
    <source>
        <dbReference type="ARBA" id="ARBA00023125"/>
    </source>
</evidence>
<dbReference type="InterPro" id="IPR036388">
    <property type="entry name" value="WH-like_DNA-bd_sf"/>
</dbReference>
<keyword evidence="4" id="KW-0805">Transcription regulation</keyword>
<keyword evidence="7" id="KW-0539">Nucleus</keyword>
<evidence type="ECO:0000256" key="3">
    <source>
        <dbReference type="ARBA" id="ARBA00022782"/>
    </source>
</evidence>
<dbReference type="InterPro" id="IPR039779">
    <property type="entry name" value="RFX-like"/>
</dbReference>
<dbReference type="PROSITE" id="PS51526">
    <property type="entry name" value="RFX_DBD"/>
    <property type="match status" value="1"/>
</dbReference>
<keyword evidence="2" id="KW-0217">Developmental protein</keyword>
<evidence type="ECO:0000256" key="8">
    <source>
        <dbReference type="ARBA" id="ARBA00072476"/>
    </source>
</evidence>
<feature type="region of interest" description="Disordered" evidence="10">
    <location>
        <begin position="523"/>
        <end position="542"/>
    </location>
</feature>
<evidence type="ECO:0000313" key="12">
    <source>
        <dbReference type="Proteomes" id="UP000515163"/>
    </source>
</evidence>
<dbReference type="PANTHER" id="PTHR12619">
    <property type="entry name" value="RFX TRANSCRIPTION FACTOR FAMILY"/>
    <property type="match status" value="1"/>
</dbReference>
<keyword evidence="6" id="KW-0804">Transcription</keyword>
<evidence type="ECO:0000256" key="1">
    <source>
        <dbReference type="ARBA" id="ARBA00004123"/>
    </source>
</evidence>